<dbReference type="AlphaFoldDB" id="A0AAV9VUJ1"/>
<proteinExistence type="predicted"/>
<sequence>MGDWSDLKRLSQTCTGQATNHFFYTGWQLVPSTPKAGLPATAAEAEVQFNNPKLTSLNKEGLFAIRFPPADKDYLWDTGKDGRIRLPRYVQVTTLPTSKVKNVVGTAMSEDRRFWMYVGNVIPTGNKVKKGWKVSDVLEGKPIQLQSSIPITYPMSWFLTEIDPVPNHFGSRHKYGADVVMASLESFPKPGVWSYNVTRNRIYKFGTKRFIYTCRGEDVGGAFLLSGLYTDALKDCKHKESVIPVVFASFFYSGSPAFD</sequence>
<name>A0AAV9VUJ1_9PEZI</name>
<dbReference type="Proteomes" id="UP001370758">
    <property type="component" value="Unassembled WGS sequence"/>
</dbReference>
<evidence type="ECO:0000313" key="1">
    <source>
        <dbReference type="EMBL" id="KAK6496902.1"/>
    </source>
</evidence>
<keyword evidence="2" id="KW-1185">Reference proteome</keyword>
<dbReference type="EMBL" id="JAVHJL010000010">
    <property type="protein sequence ID" value="KAK6496902.1"/>
    <property type="molecule type" value="Genomic_DNA"/>
</dbReference>
<reference evidence="1 2" key="1">
    <citation type="submission" date="2023-08" db="EMBL/GenBank/DDBJ databases">
        <authorList>
            <person name="Palmer J.M."/>
        </authorList>
    </citation>
    <scope>NUCLEOTIDE SEQUENCE [LARGE SCALE GENOMIC DNA]</scope>
    <source>
        <strain evidence="1 2">TWF481</strain>
    </source>
</reference>
<evidence type="ECO:0000313" key="2">
    <source>
        <dbReference type="Proteomes" id="UP001370758"/>
    </source>
</evidence>
<organism evidence="1 2">
    <name type="scientific">Arthrobotrys musiformis</name>
    <dbReference type="NCBI Taxonomy" id="47236"/>
    <lineage>
        <taxon>Eukaryota</taxon>
        <taxon>Fungi</taxon>
        <taxon>Dikarya</taxon>
        <taxon>Ascomycota</taxon>
        <taxon>Pezizomycotina</taxon>
        <taxon>Orbiliomycetes</taxon>
        <taxon>Orbiliales</taxon>
        <taxon>Orbiliaceae</taxon>
        <taxon>Arthrobotrys</taxon>
    </lineage>
</organism>
<gene>
    <name evidence="1" type="ORF">TWF481_001883</name>
</gene>
<accession>A0AAV9VUJ1</accession>
<comment type="caution">
    <text evidence="1">The sequence shown here is derived from an EMBL/GenBank/DDBJ whole genome shotgun (WGS) entry which is preliminary data.</text>
</comment>
<protein>
    <submittedName>
        <fullName evidence="1">Uncharacterized protein</fullName>
    </submittedName>
</protein>